<evidence type="ECO:0000256" key="1">
    <source>
        <dbReference type="SAM" id="MobiDB-lite"/>
    </source>
</evidence>
<keyword evidence="3" id="KW-1185">Reference proteome</keyword>
<proteinExistence type="predicted"/>
<reference evidence="3" key="1">
    <citation type="journal article" date="2019" name="Int. J. Syst. Evol. Microbiol.">
        <title>The Global Catalogue of Microorganisms (GCM) 10K type strain sequencing project: providing services to taxonomists for standard genome sequencing and annotation.</title>
        <authorList>
            <consortium name="The Broad Institute Genomics Platform"/>
            <consortium name="The Broad Institute Genome Sequencing Center for Infectious Disease"/>
            <person name="Wu L."/>
            <person name="Ma J."/>
        </authorList>
    </citation>
    <scope>NUCLEOTIDE SEQUENCE [LARGE SCALE GENOMIC DNA]</scope>
    <source>
        <strain evidence="3">JCM 4816</strain>
    </source>
</reference>
<sequence>MDEPEFRPTHVVPPDGLPSWSAPDPAQPSVPLDPVLPVRLTEVIGDWGHVTCSNGWQTWVDSRLLVALPQQPPRTPNALAPAGDPRPLLRRVEEAVQAYRQALDDLAEGRISREAFADRIRGHRVGAVLDGESAWLLDLEQECWFYARAGQLQPHAAVSIPGEREGRQSAVDHAPTQAGEP</sequence>
<name>A0ABW1GCJ7_9ACTN</name>
<evidence type="ECO:0000313" key="2">
    <source>
        <dbReference type="EMBL" id="MFC5911151.1"/>
    </source>
</evidence>
<dbReference type="Proteomes" id="UP001596174">
    <property type="component" value="Unassembled WGS sequence"/>
</dbReference>
<organism evidence="2 3">
    <name type="scientific">Streptacidiphilus monticola</name>
    <dbReference type="NCBI Taxonomy" id="2161674"/>
    <lineage>
        <taxon>Bacteria</taxon>
        <taxon>Bacillati</taxon>
        <taxon>Actinomycetota</taxon>
        <taxon>Actinomycetes</taxon>
        <taxon>Kitasatosporales</taxon>
        <taxon>Streptomycetaceae</taxon>
        <taxon>Streptacidiphilus</taxon>
    </lineage>
</organism>
<feature type="region of interest" description="Disordered" evidence="1">
    <location>
        <begin position="161"/>
        <end position="181"/>
    </location>
</feature>
<protein>
    <submittedName>
        <fullName evidence="2">Uncharacterized protein</fullName>
    </submittedName>
</protein>
<feature type="region of interest" description="Disordered" evidence="1">
    <location>
        <begin position="1"/>
        <end position="28"/>
    </location>
</feature>
<gene>
    <name evidence="2" type="ORF">ACFP3V_28585</name>
</gene>
<comment type="caution">
    <text evidence="2">The sequence shown here is derived from an EMBL/GenBank/DDBJ whole genome shotgun (WGS) entry which is preliminary data.</text>
</comment>
<evidence type="ECO:0000313" key="3">
    <source>
        <dbReference type="Proteomes" id="UP001596174"/>
    </source>
</evidence>
<dbReference type="RefSeq" id="WP_380589602.1">
    <property type="nucleotide sequence ID" value="NZ_JBHSQJ010000147.1"/>
</dbReference>
<accession>A0ABW1GCJ7</accession>
<dbReference type="EMBL" id="JBHSQJ010000147">
    <property type="protein sequence ID" value="MFC5911151.1"/>
    <property type="molecule type" value="Genomic_DNA"/>
</dbReference>